<dbReference type="EMBL" id="JAWHQM010000001">
    <property type="protein sequence ID" value="KAK5624608.1"/>
    <property type="molecule type" value="Genomic_DNA"/>
</dbReference>
<reference evidence="1 2" key="1">
    <citation type="submission" date="2023-10" db="EMBL/GenBank/DDBJ databases">
        <title>Draft genome sequence of Xylaria bambusicola isolate GMP-LS, the root and basal stem rot pathogen of sugarcane in Indonesia.</title>
        <authorList>
            <person name="Selvaraj P."/>
            <person name="Muralishankar V."/>
            <person name="Muruganantham S."/>
            <person name="Sp S."/>
            <person name="Haryani S."/>
            <person name="Lau K.J.X."/>
            <person name="Naqvi N.I."/>
        </authorList>
    </citation>
    <scope>NUCLEOTIDE SEQUENCE [LARGE SCALE GENOMIC DNA]</scope>
    <source>
        <strain evidence="1">GMP-LS</strain>
    </source>
</reference>
<evidence type="ECO:0000313" key="1">
    <source>
        <dbReference type="EMBL" id="KAK5624608.1"/>
    </source>
</evidence>
<proteinExistence type="predicted"/>
<name>A0AAN7Z2E9_9PEZI</name>
<comment type="caution">
    <text evidence="1">The sequence shown here is derived from an EMBL/GenBank/DDBJ whole genome shotgun (WGS) entry which is preliminary data.</text>
</comment>
<dbReference type="Proteomes" id="UP001305414">
    <property type="component" value="Unassembled WGS sequence"/>
</dbReference>
<gene>
    <name evidence="1" type="ORF">RRF57_000324</name>
</gene>
<evidence type="ECO:0000313" key="2">
    <source>
        <dbReference type="Proteomes" id="UP001305414"/>
    </source>
</evidence>
<organism evidence="1 2">
    <name type="scientific">Xylaria bambusicola</name>
    <dbReference type="NCBI Taxonomy" id="326684"/>
    <lineage>
        <taxon>Eukaryota</taxon>
        <taxon>Fungi</taxon>
        <taxon>Dikarya</taxon>
        <taxon>Ascomycota</taxon>
        <taxon>Pezizomycotina</taxon>
        <taxon>Sordariomycetes</taxon>
        <taxon>Xylariomycetidae</taxon>
        <taxon>Xylariales</taxon>
        <taxon>Xylariaceae</taxon>
        <taxon>Xylaria</taxon>
    </lineage>
</organism>
<dbReference type="AlphaFoldDB" id="A0AAN7Z2E9"/>
<keyword evidence="2" id="KW-1185">Reference proteome</keyword>
<protein>
    <submittedName>
        <fullName evidence="1">Uncharacterized protein</fullName>
    </submittedName>
</protein>
<accession>A0AAN7Z2E9</accession>
<sequence length="157" mass="17173">MPIDEKLPRIIAWDMSEAASFGGGRIENQDQGLNFPLLIDTFLETGLGKGGVGLGKSLLDSGVIISRESLGAPDDALHPLQQRGMEGMRKLNTGRVPWYELLYQITDIGGMSSRRGFRRGNPLFSLRLGLDEVVKVSDTESVRIGIVVAHGGRARRR</sequence>